<evidence type="ECO:0000256" key="11">
    <source>
        <dbReference type="ARBA" id="ARBA00023033"/>
    </source>
</evidence>
<keyword evidence="13" id="KW-0812">Transmembrane</keyword>
<dbReference type="PANTHER" id="PTHR24300:SF301">
    <property type="entry name" value="CYP2J25 PROTEIN-RELATED"/>
    <property type="match status" value="1"/>
</dbReference>
<evidence type="ECO:0000256" key="7">
    <source>
        <dbReference type="ARBA" id="ARBA00022824"/>
    </source>
</evidence>
<keyword evidence="7" id="KW-0256">Endoplasmic reticulum</keyword>
<keyword evidence="10" id="KW-0408">Iron</keyword>
<dbReference type="InterPro" id="IPR001128">
    <property type="entry name" value="Cyt_P450"/>
</dbReference>
<name>A0A9Q0E666_9TELE</name>
<dbReference type="OrthoDB" id="2789670at2759"/>
<dbReference type="PRINTS" id="PR00463">
    <property type="entry name" value="EP450I"/>
</dbReference>
<evidence type="ECO:0000313" key="15">
    <source>
        <dbReference type="Proteomes" id="UP001148018"/>
    </source>
</evidence>
<keyword evidence="13" id="KW-1133">Transmembrane helix</keyword>
<dbReference type="InterPro" id="IPR036396">
    <property type="entry name" value="Cyt_P450_sf"/>
</dbReference>
<sequence length="989" mass="113839">MAIFSEILALEWMDARGVFVFILVFLLFADYFKNRVPSDFPPGPWSLPIIGDMLRLEPSKMHLQFTEFAQKYGDIFSLRVMGGRVVVVNGYKLMREALVQRGEDYEDRPSIPLAEDLVGNKGLVLSNGYQWRQQRRFALHTLRNFGLGKMSLEPSIQQECQYLLEVFAQQQGAPSDPKMAVNKAVSNIICCLVYGKRFEYTEKQHQSLIEDFNEILRISSLMRGIISFAEEQIKEHRVDHDPSSPRDYIDCFLTEMLNNEDSASGFDLENLSFCTLDLFVAGTETTTTTLHWGLLFMAYYPHIQSFANCSLSWQRDTTLGKYTIPKGTMVIATLHSVLHDESMWETPHSFNPQHFLDQNGLSRKREAFLPFSAGLLMSNGNQWRKQRRFALHKLRDFGLGKKSLEPTIQQECQYLVEAFAQQQGPSNPKMALCKAVSNIICGLVYGKRFEYNEEQQQSNIEAFHELLILQGGRGALLYNTFPWLMRHFPGPHRKVFALTRKVLSFIEEQIKEHRVDYDPLLPRDYIDCFLTEILKNEDSESTFDLENLCLCTLDLIMAGTETTTTTLNWGLLYMAYYPHIQKKVQAELDTVVGSSRQPSMTDRDSTPYTYAVIQEIQRMGNILPLNIIRMTTRDTPLGKYTIPKGTPVIAPLNSVLHDESMWETPHSFNPQHFLDQNGQSRMREAFLPFSVALEWMDASGVLIFIFIFLILADYLKHRTPWNFPPGPWSLPIIGDAHRVEPSKLHLNFTQFAKKYGPIFSLRIMDGRVVVINGYKLIREAFVQRGEDYEDRPRMPFLSDVIGTKGAAIDPKLPVTRAVSNIICCLVFGKRFEYTEKQHESILESFSEMMILQGGVAAMLYNMFPWLVRHLPGPHRRMLAVTREIVSFVEERIKEHRVDHDPSSPRDYIDCFLTEMLKGTMVLAPLNSVLHDESMWETPHSFNPQHFLDQNGLSRKREAFLPFSAEKLSLDFIFATTRCPKPYRLCATPR</sequence>
<accession>A0A9Q0E666</accession>
<protein>
    <recommendedName>
        <fullName evidence="16">Cytochrome P450</fullName>
    </recommendedName>
</protein>
<keyword evidence="15" id="KW-1185">Reference proteome</keyword>
<dbReference type="GO" id="GO:0006805">
    <property type="term" value="P:xenobiotic metabolic process"/>
    <property type="evidence" value="ECO:0007669"/>
    <property type="project" value="TreeGrafter"/>
</dbReference>
<dbReference type="Pfam" id="PF00067">
    <property type="entry name" value="p450"/>
    <property type="match status" value="6"/>
</dbReference>
<dbReference type="InterPro" id="IPR050182">
    <property type="entry name" value="Cytochrome_P450_fam2"/>
</dbReference>
<evidence type="ECO:0000256" key="4">
    <source>
        <dbReference type="ARBA" id="ARBA00010617"/>
    </source>
</evidence>
<evidence type="ECO:0000256" key="2">
    <source>
        <dbReference type="ARBA" id="ARBA00004174"/>
    </source>
</evidence>
<evidence type="ECO:0000256" key="3">
    <source>
        <dbReference type="ARBA" id="ARBA00004406"/>
    </source>
</evidence>
<keyword evidence="5" id="KW-0349">Heme</keyword>
<dbReference type="InterPro" id="IPR002401">
    <property type="entry name" value="Cyt_P450_E_grp-I"/>
</dbReference>
<evidence type="ECO:0000256" key="8">
    <source>
        <dbReference type="ARBA" id="ARBA00022848"/>
    </source>
</evidence>
<comment type="subcellular location">
    <subcellularLocation>
        <location evidence="3">Endoplasmic reticulum membrane</location>
        <topology evidence="3">Peripheral membrane protein</topology>
    </subcellularLocation>
    <subcellularLocation>
        <location evidence="2">Microsome membrane</location>
        <topology evidence="2">Peripheral membrane protein</topology>
    </subcellularLocation>
</comment>
<dbReference type="SUPFAM" id="SSF48264">
    <property type="entry name" value="Cytochrome P450"/>
    <property type="match status" value="3"/>
</dbReference>
<dbReference type="GO" id="GO:0016712">
    <property type="term" value="F:oxidoreductase activity, acting on paired donors, with incorporation or reduction of molecular oxygen, reduced flavin or flavoprotein as one donor, and incorporation of one atom of oxygen"/>
    <property type="evidence" value="ECO:0007669"/>
    <property type="project" value="TreeGrafter"/>
</dbReference>
<organism evidence="14 15">
    <name type="scientific">Muraenolepis orangiensis</name>
    <name type="common">Patagonian moray cod</name>
    <dbReference type="NCBI Taxonomy" id="630683"/>
    <lineage>
        <taxon>Eukaryota</taxon>
        <taxon>Metazoa</taxon>
        <taxon>Chordata</taxon>
        <taxon>Craniata</taxon>
        <taxon>Vertebrata</taxon>
        <taxon>Euteleostomi</taxon>
        <taxon>Actinopterygii</taxon>
        <taxon>Neopterygii</taxon>
        <taxon>Teleostei</taxon>
        <taxon>Neoteleostei</taxon>
        <taxon>Acanthomorphata</taxon>
        <taxon>Zeiogadaria</taxon>
        <taxon>Gadariae</taxon>
        <taxon>Gadiformes</taxon>
        <taxon>Muraenolepidoidei</taxon>
        <taxon>Muraenolepididae</taxon>
        <taxon>Muraenolepis</taxon>
    </lineage>
</organism>
<keyword evidence="8" id="KW-0492">Microsome</keyword>
<keyword evidence="11" id="KW-0503">Monooxygenase</keyword>
<dbReference type="FunFam" id="1.10.630.10:FF:000238">
    <property type="entry name" value="Cytochrome P450 2A6"/>
    <property type="match status" value="1"/>
</dbReference>
<keyword evidence="9" id="KW-0560">Oxidoreductase</keyword>
<evidence type="ECO:0000256" key="9">
    <source>
        <dbReference type="ARBA" id="ARBA00023002"/>
    </source>
</evidence>
<comment type="cofactor">
    <cofactor evidence="1">
        <name>heme</name>
        <dbReference type="ChEBI" id="CHEBI:30413"/>
    </cofactor>
</comment>
<evidence type="ECO:0000256" key="6">
    <source>
        <dbReference type="ARBA" id="ARBA00022723"/>
    </source>
</evidence>
<keyword evidence="6" id="KW-0479">Metal-binding</keyword>
<gene>
    <name evidence="14" type="ORF">NHX12_033983</name>
</gene>
<dbReference type="Proteomes" id="UP001148018">
    <property type="component" value="Unassembled WGS sequence"/>
</dbReference>
<comment type="caution">
    <text evidence="14">The sequence shown here is derived from an EMBL/GenBank/DDBJ whole genome shotgun (WGS) entry which is preliminary data.</text>
</comment>
<dbReference type="EMBL" id="JANIIK010000048">
    <property type="protein sequence ID" value="KAJ3600031.1"/>
    <property type="molecule type" value="Genomic_DNA"/>
</dbReference>
<dbReference type="GO" id="GO:0005789">
    <property type="term" value="C:endoplasmic reticulum membrane"/>
    <property type="evidence" value="ECO:0007669"/>
    <property type="project" value="UniProtKB-SubCell"/>
</dbReference>
<dbReference type="PANTHER" id="PTHR24300">
    <property type="entry name" value="CYTOCHROME P450 508A4-RELATED"/>
    <property type="match status" value="1"/>
</dbReference>
<reference evidence="14" key="1">
    <citation type="submission" date="2022-07" db="EMBL/GenBank/DDBJ databases">
        <title>Chromosome-level genome of Muraenolepis orangiensis.</title>
        <authorList>
            <person name="Kim J."/>
        </authorList>
    </citation>
    <scope>NUCLEOTIDE SEQUENCE</scope>
    <source>
        <strain evidence="14">KU_S4_2022</strain>
        <tissue evidence="14">Muscle</tissue>
    </source>
</reference>
<evidence type="ECO:0000256" key="1">
    <source>
        <dbReference type="ARBA" id="ARBA00001971"/>
    </source>
</evidence>
<keyword evidence="12 13" id="KW-0472">Membrane</keyword>
<evidence type="ECO:0000256" key="12">
    <source>
        <dbReference type="ARBA" id="ARBA00023136"/>
    </source>
</evidence>
<feature type="transmembrane region" description="Helical" evidence="13">
    <location>
        <begin position="15"/>
        <end position="32"/>
    </location>
</feature>
<dbReference type="GO" id="GO:0005506">
    <property type="term" value="F:iron ion binding"/>
    <property type="evidence" value="ECO:0007669"/>
    <property type="project" value="InterPro"/>
</dbReference>
<dbReference type="AlphaFoldDB" id="A0A9Q0E666"/>
<comment type="similarity">
    <text evidence="4">Belongs to the cytochrome P450 family.</text>
</comment>
<dbReference type="GO" id="GO:0006082">
    <property type="term" value="P:organic acid metabolic process"/>
    <property type="evidence" value="ECO:0007669"/>
    <property type="project" value="TreeGrafter"/>
</dbReference>
<dbReference type="GO" id="GO:0020037">
    <property type="term" value="F:heme binding"/>
    <property type="evidence" value="ECO:0007669"/>
    <property type="project" value="InterPro"/>
</dbReference>
<evidence type="ECO:0008006" key="16">
    <source>
        <dbReference type="Google" id="ProtNLM"/>
    </source>
</evidence>
<proteinExistence type="inferred from homology"/>
<evidence type="ECO:0000313" key="14">
    <source>
        <dbReference type="EMBL" id="KAJ3600031.1"/>
    </source>
</evidence>
<feature type="transmembrane region" description="Helical" evidence="13">
    <location>
        <begin position="686"/>
        <end position="712"/>
    </location>
</feature>
<evidence type="ECO:0000256" key="10">
    <source>
        <dbReference type="ARBA" id="ARBA00023004"/>
    </source>
</evidence>
<evidence type="ECO:0000256" key="13">
    <source>
        <dbReference type="SAM" id="Phobius"/>
    </source>
</evidence>
<evidence type="ECO:0000256" key="5">
    <source>
        <dbReference type="ARBA" id="ARBA00022617"/>
    </source>
</evidence>
<dbReference type="PRINTS" id="PR00385">
    <property type="entry name" value="P450"/>
</dbReference>
<dbReference type="Gene3D" id="1.10.630.10">
    <property type="entry name" value="Cytochrome P450"/>
    <property type="match status" value="5"/>
</dbReference>